<comment type="similarity">
    <text evidence="2">In the C-terminal section; belongs to the transpeptidase family.</text>
</comment>
<feature type="domain" description="Penicillin-binding C-terminal" evidence="14">
    <location>
        <begin position="594"/>
        <end position="672"/>
    </location>
</feature>
<dbReference type="GO" id="GO:0008955">
    <property type="term" value="F:peptidoglycan glycosyltransferase activity"/>
    <property type="evidence" value="ECO:0007669"/>
    <property type="project" value="UniProtKB-EC"/>
</dbReference>
<keyword evidence="7" id="KW-0808">Transferase</keyword>
<dbReference type="EC" id="2.4.99.28" evidence="10"/>
<dbReference type="Proteomes" id="UP000268016">
    <property type="component" value="Unassembled WGS sequence"/>
</dbReference>
<dbReference type="InterPro" id="IPR001264">
    <property type="entry name" value="Glyco_trans_51"/>
</dbReference>
<evidence type="ECO:0000256" key="1">
    <source>
        <dbReference type="ARBA" id="ARBA00004752"/>
    </source>
</evidence>
<proteinExistence type="inferred from homology"/>
<keyword evidence="4" id="KW-0121">Carboxypeptidase</keyword>
<evidence type="ECO:0000256" key="4">
    <source>
        <dbReference type="ARBA" id="ARBA00022645"/>
    </source>
</evidence>
<dbReference type="SUPFAM" id="SSF53955">
    <property type="entry name" value="Lysozyme-like"/>
    <property type="match status" value="1"/>
</dbReference>
<sequence length="675" mass="71687">MRRAGLTFLAVAVLLYGLGAGRDAFDRWVLATPLPPLTAETSVEVLDREGELLRPFLVADGRWRLAVRLDEVDPAYVDMLVRYEDKRFWTHPGVDVIAMGRAAVQALRYGRVVSGGSTLTMQVARLLEDGTTGQMDGKLRQMRLALALERHLTKEEILTLYMNRAPFGGNIEGVRAASYAWLGKPPRRLTPAQAALLVALPQSPERRRPDRDPEAAQAARDRVLMRMARDGVLPPAEAEAALTEGSPRGRNEFPALAAHLAGRLVEEAPDAGVHRTTLDAGLQAGLEALAAEAAREAGARMQVALIVADHRTGEVLAQVGSAGYGDARQGFVDMTRALRSPGSTLKPLIYGLAFDRGLAHPETLIADRPVSYDGYAPRNFDGMFRGELRVRQALQLSLNVPAVALLEALGPQHLLTALRRAGAEPALPQGGAPGLAVALGGVGLTLEDLVRSYAALAHGGQAVDLRTGPPAEEFVARPLMDRAAAWQVADILRDAPRPEGVLGTGIAFKTGTSYGYRDAWAIGFDGSHVVGVWMGRPDGTPVPGISGRALAAPVMFRAFAHVAPEAEPLPPPPPETLIVGAGRLPQALRRFGGSAAEAAPAVAIAFPPEGAVVEGRGLTVKLRDGRAPFAVLANGVPVARGHGREVEIAELGRGFSTVTVIDADGRAARVSVEMR</sequence>
<evidence type="ECO:0000256" key="2">
    <source>
        <dbReference type="ARBA" id="ARBA00007090"/>
    </source>
</evidence>
<dbReference type="GO" id="GO:0009252">
    <property type="term" value="P:peptidoglycan biosynthetic process"/>
    <property type="evidence" value="ECO:0007669"/>
    <property type="project" value="UniProtKB-UniPathway"/>
</dbReference>
<comment type="similarity">
    <text evidence="3">In the N-terminal section; belongs to the glycosyltransferase 51 family.</text>
</comment>
<dbReference type="EMBL" id="RDRB01000005">
    <property type="protein sequence ID" value="ROU01221.1"/>
    <property type="molecule type" value="Genomic_DNA"/>
</dbReference>
<dbReference type="Pfam" id="PF00912">
    <property type="entry name" value="Transgly"/>
    <property type="match status" value="1"/>
</dbReference>
<dbReference type="InterPro" id="IPR036950">
    <property type="entry name" value="PBP_transglycosylase"/>
</dbReference>
<evidence type="ECO:0000256" key="8">
    <source>
        <dbReference type="ARBA" id="ARBA00022801"/>
    </source>
</evidence>
<feature type="domain" description="Glycosyl transferase family 51" evidence="13">
    <location>
        <begin position="60"/>
        <end position="227"/>
    </location>
</feature>
<dbReference type="InterPro" id="IPR023346">
    <property type="entry name" value="Lysozyme-like_dom_sf"/>
</dbReference>
<dbReference type="GO" id="GO:0030288">
    <property type="term" value="C:outer membrane-bounded periplasmic space"/>
    <property type="evidence" value="ECO:0007669"/>
    <property type="project" value="TreeGrafter"/>
</dbReference>
<dbReference type="GO" id="GO:0004180">
    <property type="term" value="F:carboxypeptidase activity"/>
    <property type="evidence" value="ECO:0007669"/>
    <property type="project" value="UniProtKB-KW"/>
</dbReference>
<dbReference type="NCBIfam" id="TIGR02073">
    <property type="entry name" value="PBP_1c"/>
    <property type="match status" value="1"/>
</dbReference>
<evidence type="ECO:0000256" key="9">
    <source>
        <dbReference type="ARBA" id="ARBA00023268"/>
    </source>
</evidence>
<evidence type="ECO:0000259" key="12">
    <source>
        <dbReference type="Pfam" id="PF00905"/>
    </source>
</evidence>
<dbReference type="AlphaFoldDB" id="A0A3N2R169"/>
<dbReference type="UniPathway" id="UPA00219"/>
<name>A0A3N2R169_9RHOB</name>
<dbReference type="SUPFAM" id="SSF56601">
    <property type="entry name" value="beta-lactamase/transpeptidase-like"/>
    <property type="match status" value="1"/>
</dbReference>
<evidence type="ECO:0000256" key="7">
    <source>
        <dbReference type="ARBA" id="ARBA00022679"/>
    </source>
</evidence>
<dbReference type="Gene3D" id="1.10.3810.10">
    <property type="entry name" value="Biosynthetic peptidoglycan transglycosylase-like"/>
    <property type="match status" value="1"/>
</dbReference>
<dbReference type="GO" id="GO:0008658">
    <property type="term" value="F:penicillin binding"/>
    <property type="evidence" value="ECO:0007669"/>
    <property type="project" value="InterPro"/>
</dbReference>
<keyword evidence="8" id="KW-0378">Hydrolase</keyword>
<keyword evidence="5" id="KW-0645">Protease</keyword>
<protein>
    <recommendedName>
        <fullName evidence="10">peptidoglycan glycosyltransferase</fullName>
        <ecNumber evidence="10">2.4.99.28</ecNumber>
    </recommendedName>
</protein>
<feature type="domain" description="Penicillin-binding protein transpeptidase" evidence="12">
    <location>
        <begin position="305"/>
        <end position="517"/>
    </location>
</feature>
<dbReference type="OrthoDB" id="9766909at2"/>
<evidence type="ECO:0000256" key="11">
    <source>
        <dbReference type="ARBA" id="ARBA00049902"/>
    </source>
</evidence>
<dbReference type="Gene3D" id="3.40.710.10">
    <property type="entry name" value="DD-peptidase/beta-lactamase superfamily"/>
    <property type="match status" value="1"/>
</dbReference>
<dbReference type="GO" id="GO:0006508">
    <property type="term" value="P:proteolysis"/>
    <property type="evidence" value="ECO:0007669"/>
    <property type="project" value="UniProtKB-KW"/>
</dbReference>
<evidence type="ECO:0000259" key="14">
    <source>
        <dbReference type="Pfam" id="PF06832"/>
    </source>
</evidence>
<evidence type="ECO:0000256" key="5">
    <source>
        <dbReference type="ARBA" id="ARBA00022670"/>
    </source>
</evidence>
<dbReference type="Pfam" id="PF00905">
    <property type="entry name" value="Transpeptidase"/>
    <property type="match status" value="1"/>
</dbReference>
<gene>
    <name evidence="15" type="primary">pbpC</name>
    <name evidence="15" type="ORF">EAT49_11940</name>
</gene>
<evidence type="ECO:0000313" key="15">
    <source>
        <dbReference type="EMBL" id="ROU01221.1"/>
    </source>
</evidence>
<keyword evidence="16" id="KW-1185">Reference proteome</keyword>
<comment type="caution">
    <text evidence="15">The sequence shown here is derived from an EMBL/GenBank/DDBJ whole genome shotgun (WGS) entry which is preliminary data.</text>
</comment>
<dbReference type="InterPro" id="IPR011815">
    <property type="entry name" value="PBP_1c"/>
</dbReference>
<dbReference type="InterPro" id="IPR009647">
    <property type="entry name" value="PBP_C"/>
</dbReference>
<keyword evidence="6" id="KW-0328">Glycosyltransferase</keyword>
<keyword evidence="9" id="KW-0511">Multifunctional enzyme</keyword>
<dbReference type="Pfam" id="PF06832">
    <property type="entry name" value="BiPBP_C"/>
    <property type="match status" value="1"/>
</dbReference>
<evidence type="ECO:0000259" key="13">
    <source>
        <dbReference type="Pfam" id="PF00912"/>
    </source>
</evidence>
<comment type="pathway">
    <text evidence="1">Cell wall biogenesis; peptidoglycan biosynthesis.</text>
</comment>
<reference evidence="15 16" key="1">
    <citation type="submission" date="2018-10" db="EMBL/GenBank/DDBJ databases">
        <title>Histidinibacterium lentulum gen. nov., sp. nov., a marine bacterium from the culture broth of Picochlorum sp. 122.</title>
        <authorList>
            <person name="Wang G."/>
        </authorList>
    </citation>
    <scope>NUCLEOTIDE SEQUENCE [LARGE SCALE GENOMIC DNA]</scope>
    <source>
        <strain evidence="15 16">B17</strain>
    </source>
</reference>
<evidence type="ECO:0000256" key="6">
    <source>
        <dbReference type="ARBA" id="ARBA00022676"/>
    </source>
</evidence>
<dbReference type="InterPro" id="IPR050396">
    <property type="entry name" value="Glycosyltr_51/Transpeptidase"/>
</dbReference>
<dbReference type="PANTHER" id="PTHR32282">
    <property type="entry name" value="BINDING PROTEIN TRANSPEPTIDASE, PUTATIVE-RELATED"/>
    <property type="match status" value="1"/>
</dbReference>
<dbReference type="RefSeq" id="WP_123642552.1">
    <property type="nucleotide sequence ID" value="NZ_ML119085.1"/>
</dbReference>
<evidence type="ECO:0000256" key="3">
    <source>
        <dbReference type="ARBA" id="ARBA00007739"/>
    </source>
</evidence>
<evidence type="ECO:0000313" key="16">
    <source>
        <dbReference type="Proteomes" id="UP000268016"/>
    </source>
</evidence>
<organism evidence="15 16">
    <name type="scientific">Histidinibacterium lentulum</name>
    <dbReference type="NCBI Taxonomy" id="2480588"/>
    <lineage>
        <taxon>Bacteria</taxon>
        <taxon>Pseudomonadati</taxon>
        <taxon>Pseudomonadota</taxon>
        <taxon>Alphaproteobacteria</taxon>
        <taxon>Rhodobacterales</taxon>
        <taxon>Paracoccaceae</taxon>
        <taxon>Histidinibacterium</taxon>
    </lineage>
</organism>
<accession>A0A3N2R169</accession>
<dbReference type="InterPro" id="IPR001460">
    <property type="entry name" value="PCN-bd_Tpept"/>
</dbReference>
<evidence type="ECO:0000256" key="10">
    <source>
        <dbReference type="ARBA" id="ARBA00044770"/>
    </source>
</evidence>
<comment type="catalytic activity">
    <reaction evidence="11">
        <text>[GlcNAc-(1-&gt;4)-Mur2Ac(oyl-L-Ala-gamma-D-Glu-L-Lys-D-Ala-D-Ala)](n)-di-trans,octa-cis-undecaprenyl diphosphate + beta-D-GlcNAc-(1-&gt;4)-Mur2Ac(oyl-L-Ala-gamma-D-Glu-L-Lys-D-Ala-D-Ala)-di-trans,octa-cis-undecaprenyl diphosphate = [GlcNAc-(1-&gt;4)-Mur2Ac(oyl-L-Ala-gamma-D-Glu-L-Lys-D-Ala-D-Ala)](n+1)-di-trans,octa-cis-undecaprenyl diphosphate + di-trans,octa-cis-undecaprenyl diphosphate + H(+)</text>
        <dbReference type="Rhea" id="RHEA:23708"/>
        <dbReference type="Rhea" id="RHEA-COMP:9602"/>
        <dbReference type="Rhea" id="RHEA-COMP:9603"/>
        <dbReference type="ChEBI" id="CHEBI:15378"/>
        <dbReference type="ChEBI" id="CHEBI:58405"/>
        <dbReference type="ChEBI" id="CHEBI:60033"/>
        <dbReference type="ChEBI" id="CHEBI:78435"/>
        <dbReference type="EC" id="2.4.99.28"/>
    </reaction>
</comment>
<dbReference type="InterPro" id="IPR012338">
    <property type="entry name" value="Beta-lactam/transpept-like"/>
</dbReference>
<dbReference type="PANTHER" id="PTHR32282:SF15">
    <property type="entry name" value="PENICILLIN-BINDING PROTEIN 1C"/>
    <property type="match status" value="1"/>
</dbReference>